<feature type="domain" description="TNase-like" evidence="2">
    <location>
        <begin position="45"/>
        <end position="173"/>
    </location>
</feature>
<accession>K6WB16</accession>
<evidence type="ECO:0000313" key="3">
    <source>
        <dbReference type="EMBL" id="GAB96420.1"/>
    </source>
</evidence>
<dbReference type="InterPro" id="IPR016071">
    <property type="entry name" value="Staphylococal_nuclease_OB-fold"/>
</dbReference>
<dbReference type="Gene3D" id="2.40.50.90">
    <property type="match status" value="1"/>
</dbReference>
<organism evidence="3 4">
    <name type="scientific">Kineosphaera limosa NBRC 100340</name>
    <dbReference type="NCBI Taxonomy" id="1184609"/>
    <lineage>
        <taxon>Bacteria</taxon>
        <taxon>Bacillati</taxon>
        <taxon>Actinomycetota</taxon>
        <taxon>Actinomycetes</taxon>
        <taxon>Micrococcales</taxon>
        <taxon>Dermatophilaceae</taxon>
        <taxon>Kineosphaera</taxon>
    </lineage>
</organism>
<reference evidence="3 4" key="1">
    <citation type="submission" date="2012-08" db="EMBL/GenBank/DDBJ databases">
        <title>Whole genome shotgun sequence of Kineosphaera limosa NBRC 100340.</title>
        <authorList>
            <person name="Yoshida I."/>
            <person name="Isaki S."/>
            <person name="Hosoyama A."/>
            <person name="Tsuchikane K."/>
            <person name="Katsumata H."/>
            <person name="Ando Y."/>
            <person name="Ohji S."/>
            <person name="Hamada M."/>
            <person name="Tamura T."/>
            <person name="Yamazoe A."/>
            <person name="Yamazaki S."/>
            <person name="Fujita N."/>
        </authorList>
    </citation>
    <scope>NUCLEOTIDE SEQUENCE [LARGE SCALE GENOMIC DNA]</scope>
    <source>
        <strain evidence="3 4">NBRC 100340</strain>
    </source>
</reference>
<dbReference type="STRING" id="1184609.KILIM_038_00090"/>
<name>K6WB16_9MICO</name>
<dbReference type="GO" id="GO:0004518">
    <property type="term" value="F:nuclease activity"/>
    <property type="evidence" value="ECO:0007669"/>
    <property type="project" value="InterPro"/>
</dbReference>
<evidence type="ECO:0000313" key="4">
    <source>
        <dbReference type="Proteomes" id="UP000008366"/>
    </source>
</evidence>
<dbReference type="Pfam" id="PF00565">
    <property type="entry name" value="SNase"/>
    <property type="match status" value="1"/>
</dbReference>
<dbReference type="eggNOG" id="COG1525">
    <property type="taxonomic scope" value="Bacteria"/>
</dbReference>
<dbReference type="Proteomes" id="UP000008366">
    <property type="component" value="Unassembled WGS sequence"/>
</dbReference>
<dbReference type="SUPFAM" id="SSF50199">
    <property type="entry name" value="Staphylococcal nuclease"/>
    <property type="match status" value="1"/>
</dbReference>
<feature type="chain" id="PRO_5003899486" evidence="1">
    <location>
        <begin position="34"/>
        <end position="239"/>
    </location>
</feature>
<dbReference type="RefSeq" id="WP_006592952.1">
    <property type="nucleotide sequence ID" value="NZ_BAHD01000038.1"/>
</dbReference>
<dbReference type="EMBL" id="BAHD01000038">
    <property type="protein sequence ID" value="GAB96420.1"/>
    <property type="molecule type" value="Genomic_DNA"/>
</dbReference>
<comment type="caution">
    <text evidence="3">The sequence shown here is derived from an EMBL/GenBank/DDBJ whole genome shotgun (WGS) entry which is preliminary data.</text>
</comment>
<feature type="signal peptide" evidence="1">
    <location>
        <begin position="1"/>
        <end position="33"/>
    </location>
</feature>
<dbReference type="AlphaFoldDB" id="K6WB16"/>
<protein>
    <submittedName>
        <fullName evidence="3">Putative nuclease</fullName>
    </submittedName>
</protein>
<dbReference type="PROSITE" id="PS01123">
    <property type="entry name" value="TNASE_1"/>
    <property type="match status" value="1"/>
</dbReference>
<dbReference type="InterPro" id="IPR035437">
    <property type="entry name" value="SNase_OB-fold_sf"/>
</dbReference>
<proteinExistence type="predicted"/>
<keyword evidence="4" id="KW-1185">Reference proteome</keyword>
<dbReference type="PROSITE" id="PS50830">
    <property type="entry name" value="TNASE_3"/>
    <property type="match status" value="1"/>
</dbReference>
<evidence type="ECO:0000256" key="1">
    <source>
        <dbReference type="SAM" id="SignalP"/>
    </source>
</evidence>
<dbReference type="GO" id="GO:0003676">
    <property type="term" value="F:nucleic acid binding"/>
    <property type="evidence" value="ECO:0007669"/>
    <property type="project" value="InterPro"/>
</dbReference>
<gene>
    <name evidence="3" type="ORF">KILIM_038_00090</name>
</gene>
<evidence type="ECO:0000259" key="2">
    <source>
        <dbReference type="PROSITE" id="PS50830"/>
    </source>
</evidence>
<keyword evidence="1" id="KW-0732">Signal</keyword>
<dbReference type="SMART" id="SM00318">
    <property type="entry name" value="SNc"/>
    <property type="match status" value="1"/>
</dbReference>
<dbReference type="InterPro" id="IPR002071">
    <property type="entry name" value="Thermonucl_AS"/>
</dbReference>
<sequence length="239" mass="25659">MTRLRFRAVGALVAPMMAAATLLTSAGAVPAAAASPMLSPIAATAPKGVPVSKIVDGDTLQVRISGRTETVRVIGMDAPEKGECFSAESARAMSALVKGKQVRLVADRSQPDRDRHKRLLRHVVLADGRRVAPLLIAGGNGWEFTYGKAYDGRAAHRAAESKAIKAKAGMWGGCPDLTRKITIKGKCAIKGNINSKREKIYHLPGGRDYGKTTIDTRKGERWFCTQVQARQAGWRAAKV</sequence>